<dbReference type="AlphaFoldDB" id="A0A426YKT6"/>
<keyword evidence="1" id="KW-1133">Transmembrane helix</keyword>
<sequence length="91" mass="9733">MNDLLSLVASYGCFLIWFAVGYVFVSPSECGADASAFACLDLFLLVGLGTALVTLSALLRGADDRHGALREPPWWAFLRPLQLGVASLPCD</sequence>
<dbReference type="Proteomes" id="UP000287651">
    <property type="component" value="Unassembled WGS sequence"/>
</dbReference>
<evidence type="ECO:0000256" key="1">
    <source>
        <dbReference type="SAM" id="Phobius"/>
    </source>
</evidence>
<keyword evidence="1" id="KW-0472">Membrane</keyword>
<dbReference type="EMBL" id="AMZH03011752">
    <property type="protein sequence ID" value="RRT52277.1"/>
    <property type="molecule type" value="Genomic_DNA"/>
</dbReference>
<gene>
    <name evidence="2" type="ORF">B296_00022193</name>
</gene>
<feature type="transmembrane region" description="Helical" evidence="1">
    <location>
        <begin position="37"/>
        <end position="59"/>
    </location>
</feature>
<name>A0A426YKT6_ENSVE</name>
<comment type="caution">
    <text evidence="2">The sequence shown here is derived from an EMBL/GenBank/DDBJ whole genome shotgun (WGS) entry which is preliminary data.</text>
</comment>
<evidence type="ECO:0000313" key="2">
    <source>
        <dbReference type="EMBL" id="RRT52277.1"/>
    </source>
</evidence>
<organism evidence="2 3">
    <name type="scientific">Ensete ventricosum</name>
    <name type="common">Abyssinian banana</name>
    <name type="synonym">Musa ensete</name>
    <dbReference type="NCBI Taxonomy" id="4639"/>
    <lineage>
        <taxon>Eukaryota</taxon>
        <taxon>Viridiplantae</taxon>
        <taxon>Streptophyta</taxon>
        <taxon>Embryophyta</taxon>
        <taxon>Tracheophyta</taxon>
        <taxon>Spermatophyta</taxon>
        <taxon>Magnoliopsida</taxon>
        <taxon>Liliopsida</taxon>
        <taxon>Zingiberales</taxon>
        <taxon>Musaceae</taxon>
        <taxon>Ensete</taxon>
    </lineage>
</organism>
<protein>
    <submittedName>
        <fullName evidence="2">Uncharacterized protein</fullName>
    </submittedName>
</protein>
<reference evidence="2 3" key="1">
    <citation type="journal article" date="2014" name="Agronomy (Basel)">
        <title>A Draft Genome Sequence for Ensete ventricosum, the Drought-Tolerant Tree Against Hunger.</title>
        <authorList>
            <person name="Harrison J."/>
            <person name="Moore K.A."/>
            <person name="Paszkiewicz K."/>
            <person name="Jones T."/>
            <person name="Grant M."/>
            <person name="Ambacheew D."/>
            <person name="Muzemil S."/>
            <person name="Studholme D.J."/>
        </authorList>
    </citation>
    <scope>NUCLEOTIDE SEQUENCE [LARGE SCALE GENOMIC DNA]</scope>
</reference>
<accession>A0A426YKT6</accession>
<evidence type="ECO:0000313" key="3">
    <source>
        <dbReference type="Proteomes" id="UP000287651"/>
    </source>
</evidence>
<feature type="transmembrane region" description="Helical" evidence="1">
    <location>
        <begin position="6"/>
        <end position="25"/>
    </location>
</feature>
<keyword evidence="1" id="KW-0812">Transmembrane</keyword>
<proteinExistence type="predicted"/>